<accession>A0A1H0CRS0</accession>
<dbReference type="OrthoDB" id="5525831at2"/>
<dbReference type="CDD" id="cd02440">
    <property type="entry name" value="AdoMet_MTases"/>
    <property type="match status" value="1"/>
</dbReference>
<evidence type="ECO:0000313" key="1">
    <source>
        <dbReference type="EMBL" id="SHJ41417.1"/>
    </source>
</evidence>
<dbReference type="EMBL" id="FQZZ01000001">
    <property type="protein sequence ID" value="SHJ41417.1"/>
    <property type="molecule type" value="Genomic_DNA"/>
</dbReference>
<dbReference type="Proteomes" id="UP000324252">
    <property type="component" value="Unassembled WGS sequence"/>
</dbReference>
<dbReference type="Gene3D" id="3.40.50.150">
    <property type="entry name" value="Vaccinia Virus protein VP39"/>
    <property type="match status" value="1"/>
</dbReference>
<evidence type="ECO:0000313" key="2">
    <source>
        <dbReference type="Proteomes" id="UP000324252"/>
    </source>
</evidence>
<sequence length="218" mass="22922">MPRRLNLPDSASVATPSDDGRLFAPSAARNAAAIADLVATHAPDTGRALELASGTGEHAVTLARRLPGLTWQPSDIDAARRRSIDAHAAQAGLANLCPAIALDATAPGWAAAHDGQDLIVLVNLLHLISEGEARILIAEAAQALAPGGILILYGPFLRDGETTSDGDAAFHAALTAQDSEIGYKDDWDVIEWLQQNFLVLVQVVEMPANNMGFVAQRP</sequence>
<dbReference type="InterPro" id="IPR029063">
    <property type="entry name" value="SAM-dependent_MTases_sf"/>
</dbReference>
<dbReference type="PANTHER" id="PTHR20974:SF0">
    <property type="entry name" value="UPF0585 PROTEIN CG18661"/>
    <property type="match status" value="1"/>
</dbReference>
<name>A0A1H0CRS0_9RHOB</name>
<dbReference type="AlphaFoldDB" id="A0A1H0CRS0"/>
<gene>
    <name evidence="1" type="ORF">SAMN05444142_101171</name>
</gene>
<evidence type="ECO:0008006" key="3">
    <source>
        <dbReference type="Google" id="ProtNLM"/>
    </source>
</evidence>
<dbReference type="RefSeq" id="WP_149786914.1">
    <property type="nucleotide sequence ID" value="NZ_FNIO01000001.1"/>
</dbReference>
<organism evidence="1 2">
    <name type="scientific">Lutimaribacter pacificus</name>
    <dbReference type="NCBI Taxonomy" id="391948"/>
    <lineage>
        <taxon>Bacteria</taxon>
        <taxon>Pseudomonadati</taxon>
        <taxon>Pseudomonadota</taxon>
        <taxon>Alphaproteobacteria</taxon>
        <taxon>Rhodobacterales</taxon>
        <taxon>Roseobacteraceae</taxon>
        <taxon>Lutimaribacter</taxon>
    </lineage>
</organism>
<dbReference type="SUPFAM" id="SSF53335">
    <property type="entry name" value="S-adenosyl-L-methionine-dependent methyltransferases"/>
    <property type="match status" value="1"/>
</dbReference>
<dbReference type="PANTHER" id="PTHR20974">
    <property type="entry name" value="UPF0585 PROTEIN CG18661"/>
    <property type="match status" value="1"/>
</dbReference>
<keyword evidence="2" id="KW-1185">Reference proteome</keyword>
<proteinExistence type="predicted"/>
<dbReference type="Pfam" id="PF06080">
    <property type="entry name" value="DUF938"/>
    <property type="match status" value="1"/>
</dbReference>
<dbReference type="InterPro" id="IPR010342">
    <property type="entry name" value="DUF938"/>
</dbReference>
<protein>
    <recommendedName>
        <fullName evidence="3">Methyltransferase domain-containing protein</fullName>
    </recommendedName>
</protein>
<reference evidence="1 2" key="1">
    <citation type="submission" date="2016-11" db="EMBL/GenBank/DDBJ databases">
        <authorList>
            <person name="Varghese N."/>
            <person name="Submissions S."/>
        </authorList>
    </citation>
    <scope>NUCLEOTIDE SEQUENCE [LARGE SCALE GENOMIC DNA]</scope>
    <source>
        <strain evidence="1 2">DSM 29620</strain>
    </source>
</reference>